<dbReference type="Gene3D" id="3.40.50.410">
    <property type="entry name" value="von Willebrand factor, type A domain"/>
    <property type="match status" value="2"/>
</dbReference>
<sequence length="711" mass="77284">MAGQKDVAKHSGFLSRLLRDEAGNTIAIMAAAVIPTIGLIGGGVDMSRIYLAKTRLQAACDAGSLMGRKVMGTGTWQANSYKARTEANKMFDANFKSGDYGTAGMQRTFSETGGNVSGKASVDVPMSLMKVLGQDQRKVEVTCQSELRIPNTDVMFVLDVTGSMGDAADGKPITATNPSKMDGLKKATKCFYEALAKDNIDDIAPADCGETSDPENSNASTVQLRFGFVPYSTNVNVGKLLPFDFIADSWTYQSRQANFVTTGGNTPIYGTESAGVQTNVTTQNANYSGWYDVPNNVVIGGKTYFRNFRVGKGSCGSNTAPPRQNGQTVWSNTPTIVSVNPTDPGPGTTVVTKIYEQTQIVANVEYRYVKSGSFCYLQDNWQNSQVKTITTQTTTPITFKTSTSFDSWTYKPVTFNISALKDSLTTPASWRNSVALPLGNNGTNINIAWDGCIEERQTVRVDDDPTGDWNPIPTAAKDMDIDLKPVPGDVSTQWGPALLNAVWLREDSSGDKTLSNQTRTGNGSHGFSRPSYYCPTQAKLYQSWTGKTFKDYVNTLTPNGFTYHDIGLLWGARLMSPTGIFSEITAPDDKDIQRHLIFMTDGDTVVGSTQMHSAYGVHWYDRRQTDATKVPTTSLLEKNLDERTDALCTAIKNKNITLWVVSYGDGVNTATTNRLKACATPGRYYDATDANALNSTFKGIAAQISALRLTD</sequence>
<comment type="caution">
    <text evidence="2">The sequence shown here is derived from an EMBL/GenBank/DDBJ whole genome shotgun (WGS) entry which is preliminary data.</text>
</comment>
<dbReference type="InterPro" id="IPR036465">
    <property type="entry name" value="vWFA_dom_sf"/>
</dbReference>
<proteinExistence type="predicted"/>
<dbReference type="SUPFAM" id="SSF53300">
    <property type="entry name" value="vWA-like"/>
    <property type="match status" value="1"/>
</dbReference>
<dbReference type="EMBL" id="JBHSDH010000013">
    <property type="protein sequence ID" value="MFC4292037.1"/>
    <property type="molecule type" value="Genomic_DNA"/>
</dbReference>
<reference evidence="3" key="1">
    <citation type="journal article" date="2019" name="Int. J. Syst. Evol. Microbiol.">
        <title>The Global Catalogue of Microorganisms (GCM) 10K type strain sequencing project: providing services to taxonomists for standard genome sequencing and annotation.</title>
        <authorList>
            <consortium name="The Broad Institute Genomics Platform"/>
            <consortium name="The Broad Institute Genome Sequencing Center for Infectious Disease"/>
            <person name="Wu L."/>
            <person name="Ma J."/>
        </authorList>
    </citation>
    <scope>NUCLEOTIDE SEQUENCE [LARGE SCALE GENOMIC DNA]</scope>
    <source>
        <strain evidence="3">CECT 8531</strain>
    </source>
</reference>
<name>A0ABV8RF64_9SPHN</name>
<gene>
    <name evidence="2" type="ORF">ACFOWX_06370</name>
</gene>
<evidence type="ECO:0000313" key="2">
    <source>
        <dbReference type="EMBL" id="MFC4292037.1"/>
    </source>
</evidence>
<protein>
    <submittedName>
        <fullName evidence="2">TadE/TadG family type IV pilus assembly protein</fullName>
    </submittedName>
</protein>
<dbReference type="Proteomes" id="UP001595887">
    <property type="component" value="Unassembled WGS sequence"/>
</dbReference>
<evidence type="ECO:0000259" key="1">
    <source>
        <dbReference type="Pfam" id="PF13400"/>
    </source>
</evidence>
<dbReference type="Pfam" id="PF13400">
    <property type="entry name" value="Tad"/>
    <property type="match status" value="1"/>
</dbReference>
<feature type="domain" description="Putative Flp pilus-assembly TadG-like N-terminal" evidence="1">
    <location>
        <begin position="23"/>
        <end position="67"/>
    </location>
</feature>
<dbReference type="InterPro" id="IPR028087">
    <property type="entry name" value="Tad_N"/>
</dbReference>
<dbReference type="RefSeq" id="WP_381422388.1">
    <property type="nucleotide sequence ID" value="NZ_JBHSDH010000013.1"/>
</dbReference>
<keyword evidence="3" id="KW-1185">Reference proteome</keyword>
<organism evidence="2 3">
    <name type="scientific">Sphingorhabdus arenilitoris</name>
    <dbReference type="NCBI Taxonomy" id="1490041"/>
    <lineage>
        <taxon>Bacteria</taxon>
        <taxon>Pseudomonadati</taxon>
        <taxon>Pseudomonadota</taxon>
        <taxon>Alphaproteobacteria</taxon>
        <taxon>Sphingomonadales</taxon>
        <taxon>Sphingomonadaceae</taxon>
        <taxon>Sphingorhabdus</taxon>
    </lineage>
</organism>
<accession>A0ABV8RF64</accession>
<evidence type="ECO:0000313" key="3">
    <source>
        <dbReference type="Proteomes" id="UP001595887"/>
    </source>
</evidence>